<protein>
    <submittedName>
        <fullName evidence="2">Uncharacterized protein</fullName>
    </submittedName>
</protein>
<keyword evidence="3" id="KW-1185">Reference proteome</keyword>
<name>A0A011P7F2_ACCRE</name>
<organism evidence="2 3">
    <name type="scientific">Accumulibacter regalis</name>
    <dbReference type="NCBI Taxonomy" id="522306"/>
    <lineage>
        <taxon>Bacteria</taxon>
        <taxon>Pseudomonadati</taxon>
        <taxon>Pseudomonadota</taxon>
        <taxon>Betaproteobacteria</taxon>
        <taxon>Candidatus Accumulibacter</taxon>
    </lineage>
</organism>
<dbReference type="AlphaFoldDB" id="A0A011P7F2"/>
<reference evidence="2" key="1">
    <citation type="submission" date="2014-02" db="EMBL/GenBank/DDBJ databases">
        <title>Expanding our view of genomic diversity in Candidatus Accumulibacter clades.</title>
        <authorList>
            <person name="Skennerton C.T."/>
            <person name="Barr J.J."/>
            <person name="Slater F.R."/>
            <person name="Bond P.L."/>
            <person name="Tyson G.W."/>
        </authorList>
    </citation>
    <scope>NUCLEOTIDE SEQUENCE [LARGE SCALE GENOMIC DNA]</scope>
</reference>
<accession>A0A011P7F2</accession>
<proteinExistence type="predicted"/>
<gene>
    <name evidence="2" type="ORF">AW11_00239</name>
</gene>
<comment type="caution">
    <text evidence="2">The sequence shown here is derived from an EMBL/GenBank/DDBJ whole genome shotgun (WGS) entry which is preliminary data.</text>
</comment>
<sequence length="74" mass="7760">MSASGGDEGRPGRDPANFGHYNPANFGHYKVFALLSAVAKSLIKNAALQQGSVARSREHKNARGDLVSSGCRGC</sequence>
<evidence type="ECO:0000256" key="1">
    <source>
        <dbReference type="SAM" id="MobiDB-lite"/>
    </source>
</evidence>
<feature type="region of interest" description="Disordered" evidence="1">
    <location>
        <begin position="50"/>
        <end position="74"/>
    </location>
</feature>
<dbReference type="EMBL" id="JEMY01000003">
    <property type="protein sequence ID" value="EXI90898.1"/>
    <property type="molecule type" value="Genomic_DNA"/>
</dbReference>
<evidence type="ECO:0000313" key="3">
    <source>
        <dbReference type="Proteomes" id="UP000022141"/>
    </source>
</evidence>
<dbReference type="Proteomes" id="UP000022141">
    <property type="component" value="Unassembled WGS sequence"/>
</dbReference>
<evidence type="ECO:0000313" key="2">
    <source>
        <dbReference type="EMBL" id="EXI90898.1"/>
    </source>
</evidence>